<keyword evidence="4" id="KW-1185">Reference proteome</keyword>
<dbReference type="Gene3D" id="3.20.80.10">
    <property type="entry name" value="Regulatory factor, effector binding domain"/>
    <property type="match status" value="1"/>
</dbReference>
<protein>
    <recommendedName>
        <fullName evidence="2">AraC effector-binding domain-containing protein</fullName>
    </recommendedName>
</protein>
<name>A0A3Q9BKS1_9LACT</name>
<reference evidence="4" key="1">
    <citation type="submission" date="2018-12" db="EMBL/GenBank/DDBJ databases">
        <title>Complete genome sequencing of Jeotgalibaca sp. H21T32.</title>
        <authorList>
            <person name="Bae J.-W."/>
            <person name="Lee S.-Y."/>
        </authorList>
    </citation>
    <scope>NUCLEOTIDE SEQUENCE [LARGE SCALE GENOMIC DNA]</scope>
    <source>
        <strain evidence="4">H21T32</strain>
    </source>
</reference>
<feature type="coiled-coil region" evidence="1">
    <location>
        <begin position="20"/>
        <end position="47"/>
    </location>
</feature>
<dbReference type="EMBL" id="CP034465">
    <property type="protein sequence ID" value="AZP04659.1"/>
    <property type="molecule type" value="Genomic_DNA"/>
</dbReference>
<dbReference type="OrthoDB" id="9773308at2"/>
<dbReference type="InterPro" id="IPR010499">
    <property type="entry name" value="AraC_E-bd"/>
</dbReference>
<feature type="domain" description="AraC effector-binding" evidence="2">
    <location>
        <begin position="6"/>
        <end position="153"/>
    </location>
</feature>
<keyword evidence="1" id="KW-0175">Coiled coil</keyword>
<evidence type="ECO:0000313" key="3">
    <source>
        <dbReference type="EMBL" id="AZP04659.1"/>
    </source>
</evidence>
<evidence type="ECO:0000313" key="4">
    <source>
        <dbReference type="Proteomes" id="UP000273326"/>
    </source>
</evidence>
<dbReference type="Proteomes" id="UP000273326">
    <property type="component" value="Chromosome"/>
</dbReference>
<dbReference type="SMART" id="SM00871">
    <property type="entry name" value="AraC_E_bind"/>
    <property type="match status" value="1"/>
</dbReference>
<dbReference type="KEGG" id="jeh:EJN90_08435"/>
<evidence type="ECO:0000256" key="1">
    <source>
        <dbReference type="SAM" id="Coils"/>
    </source>
</evidence>
<organism evidence="3 4">
    <name type="scientific">Jeotgalibaca ciconiae</name>
    <dbReference type="NCBI Taxonomy" id="2496265"/>
    <lineage>
        <taxon>Bacteria</taxon>
        <taxon>Bacillati</taxon>
        <taxon>Bacillota</taxon>
        <taxon>Bacilli</taxon>
        <taxon>Lactobacillales</taxon>
        <taxon>Carnobacteriaceae</taxon>
        <taxon>Jeotgalibaca</taxon>
    </lineage>
</organism>
<evidence type="ECO:0000259" key="2">
    <source>
        <dbReference type="SMART" id="SM00871"/>
    </source>
</evidence>
<dbReference type="AlphaFoldDB" id="A0A3Q9BKS1"/>
<dbReference type="InterPro" id="IPR029442">
    <property type="entry name" value="GyrI-like"/>
</dbReference>
<dbReference type="InterPro" id="IPR011256">
    <property type="entry name" value="Reg_factor_effector_dom_sf"/>
</dbReference>
<gene>
    <name evidence="3" type="ORF">EJN90_08435</name>
</gene>
<proteinExistence type="predicted"/>
<sequence>MMGRISNWQLIKRETQPSLTVRSTVLLKDLQNEMDEARNKVFAYLKLIDEYPAGAFYAVYYSFSKKEVDLEAGFPVYRKMDGEEEIQPAEKSAGLFLSCYHQGPYRKIPSVYKEMDQWLEEHSFETSGISEENYLNENVDENFFLTQILIPVQEKNKDVKV</sequence>
<accession>A0A3Q9BKS1</accession>
<dbReference type="SUPFAM" id="SSF55136">
    <property type="entry name" value="Probable bacterial effector-binding domain"/>
    <property type="match status" value="1"/>
</dbReference>
<dbReference type="Pfam" id="PF06445">
    <property type="entry name" value="GyrI-like"/>
    <property type="match status" value="1"/>
</dbReference>